<gene>
    <name evidence="2" type="ORF">SH1V18_18080</name>
</gene>
<dbReference type="PROSITE" id="PS51257">
    <property type="entry name" value="PROKAR_LIPOPROTEIN"/>
    <property type="match status" value="1"/>
</dbReference>
<proteinExistence type="predicted"/>
<evidence type="ECO:0000256" key="1">
    <source>
        <dbReference type="SAM" id="MobiDB-lite"/>
    </source>
</evidence>
<evidence type="ECO:0000313" key="3">
    <source>
        <dbReference type="Proteomes" id="UP001144256"/>
    </source>
</evidence>
<organism evidence="2 3">
    <name type="scientific">Vallitalea longa</name>
    <dbReference type="NCBI Taxonomy" id="2936439"/>
    <lineage>
        <taxon>Bacteria</taxon>
        <taxon>Bacillati</taxon>
        <taxon>Bacillota</taxon>
        <taxon>Clostridia</taxon>
        <taxon>Lachnospirales</taxon>
        <taxon>Vallitaleaceae</taxon>
        <taxon>Vallitalea</taxon>
    </lineage>
</organism>
<feature type="region of interest" description="Disordered" evidence="1">
    <location>
        <begin position="230"/>
        <end position="255"/>
    </location>
</feature>
<name>A0A9W6DFD1_9FIRM</name>
<sequence>MTMKKIKGKEKIMKLNKLSIITILSAFVLFVACTSVYAMTEAIEMPDGTVKFKRNYQDVDIQTSESTVFDVDGKIYRCDSDGELIEINPEEIEDKWDFEEYTAKEYEQYINEFIANHEEYMEQIKNSEHFTQPEIEEEQKIFEETLAIMQEQLEAIKSGEGFVCKPIVIDEYVDENGVWWCNSISSSGTYGEVGVGISVGGCIDDKEFGPFDTTEEFNKAVENYLQDEVETGRMTEEEADKIRKDFEEQTKERSI</sequence>
<reference evidence="2" key="1">
    <citation type="submission" date="2022-06" db="EMBL/GenBank/DDBJ databases">
        <title>Vallitalea longa sp. nov., an anaerobic bacterium isolated from marine sediment.</title>
        <authorList>
            <person name="Hirano S."/>
            <person name="Terahara T."/>
            <person name="Mori K."/>
            <person name="Hamada M."/>
            <person name="Matsumoto R."/>
            <person name="Kobayashi T."/>
        </authorList>
    </citation>
    <scope>NUCLEOTIDE SEQUENCE</scope>
    <source>
        <strain evidence="2">SH18-1</strain>
    </source>
</reference>
<accession>A0A9W6DFD1</accession>
<dbReference type="AlphaFoldDB" id="A0A9W6DFD1"/>
<protein>
    <submittedName>
        <fullName evidence="2">Uncharacterized protein</fullName>
    </submittedName>
</protein>
<evidence type="ECO:0000313" key="2">
    <source>
        <dbReference type="EMBL" id="GKX29328.1"/>
    </source>
</evidence>
<dbReference type="Proteomes" id="UP001144256">
    <property type="component" value="Unassembled WGS sequence"/>
</dbReference>
<dbReference type="RefSeq" id="WP_281814771.1">
    <property type="nucleotide sequence ID" value="NZ_BRLB01000003.1"/>
</dbReference>
<keyword evidence="3" id="KW-1185">Reference proteome</keyword>
<comment type="caution">
    <text evidence="2">The sequence shown here is derived from an EMBL/GenBank/DDBJ whole genome shotgun (WGS) entry which is preliminary data.</text>
</comment>
<dbReference type="EMBL" id="BRLB01000003">
    <property type="protein sequence ID" value="GKX29328.1"/>
    <property type="molecule type" value="Genomic_DNA"/>
</dbReference>